<evidence type="ECO:0000313" key="2">
    <source>
        <dbReference type="EMBL" id="KAK1365864.1"/>
    </source>
</evidence>
<feature type="domain" description="BSD2 cysteine rich" evidence="1">
    <location>
        <begin position="113"/>
        <end position="172"/>
    </location>
</feature>
<dbReference type="Proteomes" id="UP001237642">
    <property type="component" value="Unassembled WGS sequence"/>
</dbReference>
<dbReference type="Pfam" id="PF25436">
    <property type="entry name" value="BSD2_CRD"/>
    <property type="match status" value="1"/>
</dbReference>
<sequence>MNSTTSLKISSSSSSSFSLPFSSSSSSHSLHIHTNSSFPLRTLHHRQQPLLILASSSINASISPQADSHAVDDSHRRRSSLESLFCYDKAIPEEIIEKPTGLSLAEKNIGDKVRCSDCEAKGAVLCATCSGSGLYLDSILESQGIMVKVRCLGCGGSGNIMCSDCGGRGHIGVV</sequence>
<dbReference type="PANTHER" id="PTHR15852">
    <property type="entry name" value="PLASTID TRANSCRIPTIONALLY ACTIVE PROTEIN"/>
    <property type="match status" value="1"/>
</dbReference>
<dbReference type="InterPro" id="IPR057453">
    <property type="entry name" value="BSD2_CRD"/>
</dbReference>
<protein>
    <submittedName>
        <fullName evidence="2">Protein EMBRYO SAC DEVELOPMENT ARREST 3</fullName>
    </submittedName>
</protein>
<evidence type="ECO:0000259" key="1">
    <source>
        <dbReference type="Pfam" id="PF25436"/>
    </source>
</evidence>
<keyword evidence="3" id="KW-1185">Reference proteome</keyword>
<dbReference type="InterPro" id="IPR036410">
    <property type="entry name" value="HSP_DnaJ_Cys-rich_dom_sf"/>
</dbReference>
<name>A0AAD8HGD2_9APIA</name>
<organism evidence="2 3">
    <name type="scientific">Heracleum sosnowskyi</name>
    <dbReference type="NCBI Taxonomy" id="360622"/>
    <lineage>
        <taxon>Eukaryota</taxon>
        <taxon>Viridiplantae</taxon>
        <taxon>Streptophyta</taxon>
        <taxon>Embryophyta</taxon>
        <taxon>Tracheophyta</taxon>
        <taxon>Spermatophyta</taxon>
        <taxon>Magnoliopsida</taxon>
        <taxon>eudicotyledons</taxon>
        <taxon>Gunneridae</taxon>
        <taxon>Pentapetalae</taxon>
        <taxon>asterids</taxon>
        <taxon>campanulids</taxon>
        <taxon>Apiales</taxon>
        <taxon>Apiaceae</taxon>
        <taxon>Apioideae</taxon>
        <taxon>apioid superclade</taxon>
        <taxon>Tordylieae</taxon>
        <taxon>Tordyliinae</taxon>
        <taxon>Heracleum</taxon>
    </lineage>
</organism>
<proteinExistence type="predicted"/>
<comment type="caution">
    <text evidence="2">The sequence shown here is derived from an EMBL/GenBank/DDBJ whole genome shotgun (WGS) entry which is preliminary data.</text>
</comment>
<reference evidence="2" key="2">
    <citation type="submission" date="2023-05" db="EMBL/GenBank/DDBJ databases">
        <authorList>
            <person name="Schelkunov M.I."/>
        </authorList>
    </citation>
    <scope>NUCLEOTIDE SEQUENCE</scope>
    <source>
        <strain evidence="2">Hsosn_3</strain>
        <tissue evidence="2">Leaf</tissue>
    </source>
</reference>
<dbReference type="AlphaFoldDB" id="A0AAD8HGD2"/>
<dbReference type="SUPFAM" id="SSF57938">
    <property type="entry name" value="DnaJ/Hsp40 cysteine-rich domain"/>
    <property type="match status" value="1"/>
</dbReference>
<dbReference type="PANTHER" id="PTHR15852:SF13">
    <property type="entry name" value="DNAJ_HSP40 CYSTEINE-RICH DOMAIN SUPERFAMILY PROTEIN"/>
    <property type="match status" value="1"/>
</dbReference>
<dbReference type="EMBL" id="JAUIZM010000009">
    <property type="protein sequence ID" value="KAK1365864.1"/>
    <property type="molecule type" value="Genomic_DNA"/>
</dbReference>
<gene>
    <name evidence="2" type="ORF">POM88_041425</name>
</gene>
<reference evidence="2" key="1">
    <citation type="submission" date="2023-02" db="EMBL/GenBank/DDBJ databases">
        <title>Genome of toxic invasive species Heracleum sosnowskyi carries increased number of genes despite the absence of recent whole-genome duplications.</title>
        <authorList>
            <person name="Schelkunov M."/>
            <person name="Shtratnikova V."/>
            <person name="Makarenko M."/>
            <person name="Klepikova A."/>
            <person name="Omelchenko D."/>
            <person name="Novikova G."/>
            <person name="Obukhova E."/>
            <person name="Bogdanov V."/>
            <person name="Penin A."/>
            <person name="Logacheva M."/>
        </authorList>
    </citation>
    <scope>NUCLEOTIDE SEQUENCE</scope>
    <source>
        <strain evidence="2">Hsosn_3</strain>
        <tissue evidence="2">Leaf</tissue>
    </source>
</reference>
<accession>A0AAD8HGD2</accession>
<evidence type="ECO:0000313" key="3">
    <source>
        <dbReference type="Proteomes" id="UP001237642"/>
    </source>
</evidence>